<evidence type="ECO:0000256" key="7">
    <source>
        <dbReference type="SAM" id="SignalP"/>
    </source>
</evidence>
<dbReference type="PANTHER" id="PTHR14255">
    <property type="entry name" value="CEREBLON"/>
    <property type="match status" value="1"/>
</dbReference>
<dbReference type="STRING" id="105231.A0A1Y1HN87"/>
<feature type="transmembrane region" description="Helical" evidence="6">
    <location>
        <begin position="175"/>
        <end position="195"/>
    </location>
</feature>
<gene>
    <name evidence="8" type="ORF">KFL_000460160</name>
</gene>
<feature type="signal peptide" evidence="7">
    <location>
        <begin position="1"/>
        <end position="24"/>
    </location>
</feature>
<dbReference type="EMBL" id="DF236995">
    <property type="protein sequence ID" value="GAQ80105.1"/>
    <property type="molecule type" value="Genomic_DNA"/>
</dbReference>
<dbReference type="Proteomes" id="UP000054558">
    <property type="component" value="Unassembled WGS sequence"/>
</dbReference>
<evidence type="ECO:0008006" key="10">
    <source>
        <dbReference type="Google" id="ProtNLM"/>
    </source>
</evidence>
<comment type="subcellular location">
    <subcellularLocation>
        <location evidence="1">Membrane</location>
        <topology evidence="1">Multi-pass membrane protein</topology>
    </subcellularLocation>
</comment>
<feature type="transmembrane region" description="Helical" evidence="6">
    <location>
        <begin position="201"/>
        <end position="222"/>
    </location>
</feature>
<proteinExistence type="inferred from homology"/>
<evidence type="ECO:0000313" key="8">
    <source>
        <dbReference type="EMBL" id="GAQ80105.1"/>
    </source>
</evidence>
<keyword evidence="7" id="KW-0732">Signal</keyword>
<dbReference type="AlphaFoldDB" id="A0A1Y1HN87"/>
<dbReference type="OMA" id="VINRCWP"/>
<dbReference type="GO" id="GO:0043161">
    <property type="term" value="P:proteasome-mediated ubiquitin-dependent protein catabolic process"/>
    <property type="evidence" value="ECO:0000318"/>
    <property type="project" value="GO_Central"/>
</dbReference>
<evidence type="ECO:0000313" key="9">
    <source>
        <dbReference type="Proteomes" id="UP000054558"/>
    </source>
</evidence>
<feature type="transmembrane region" description="Helical" evidence="6">
    <location>
        <begin position="501"/>
        <end position="522"/>
    </location>
</feature>
<sequence length="547" mass="58279">MGRCIASAMLVAHLAFLLLQTSLAETVALYQRPGNRLDELTPGLLSGLGGWTQLLVGVKNGTLSVGATLTQLGVGPPESLGKRDMAAAPTDHHWPPLRFDFRNVLGGVLCSLGATLSSAAGVGGGGLFVPIFNLALQYDAKTSTALSQAVIAAGSLVSILYNIKRKHPSQDTSLVDFDLVMLFIPALLTGITVGVVLNQLFPTWCIILLLTVLLGYMSFLTLRKGLRLWEYETKLAVIQIKRDQSPIPLPPEEEAFQALDANMVGSEGMAGHVDLLGEAEKARGGSRNSNSVPLLRNLREYPGSHNPVDKFKVPMEETPIPVPWPRVGQAAFIWLVFFGLQVLKGGKSAPSVFGITSCDWQYWALDLVQIPIAVAFIWAEGCRLIKNEEIGESEGGVVWTKREVIRYPAYAFVAGTLVGMLGIGGGMLINPLLLELGVIPQVTAATSFVLIFFCASMAAAQFGIMGQLPVTAALVFSVVCAGSSFLGNSTVRLIVAKQGRASVIVFALAGIMITSTALIGILGGANTIYQLEHGASWGFHPLCKRGV</sequence>
<keyword evidence="4 6" id="KW-1133">Transmembrane helix</keyword>
<evidence type="ECO:0000256" key="1">
    <source>
        <dbReference type="ARBA" id="ARBA00004141"/>
    </source>
</evidence>
<evidence type="ECO:0000256" key="2">
    <source>
        <dbReference type="ARBA" id="ARBA00009142"/>
    </source>
</evidence>
<dbReference type="GO" id="GO:0031464">
    <property type="term" value="C:Cul4A-RING E3 ubiquitin ligase complex"/>
    <property type="evidence" value="ECO:0000318"/>
    <property type="project" value="GO_Central"/>
</dbReference>
<reference evidence="8 9" key="1">
    <citation type="journal article" date="2014" name="Nat. Commun.">
        <title>Klebsormidium flaccidum genome reveals primary factors for plant terrestrial adaptation.</title>
        <authorList>
            <person name="Hori K."/>
            <person name="Maruyama F."/>
            <person name="Fujisawa T."/>
            <person name="Togashi T."/>
            <person name="Yamamoto N."/>
            <person name="Seo M."/>
            <person name="Sato S."/>
            <person name="Yamada T."/>
            <person name="Mori H."/>
            <person name="Tajima N."/>
            <person name="Moriyama T."/>
            <person name="Ikeuchi M."/>
            <person name="Watanabe M."/>
            <person name="Wada H."/>
            <person name="Kobayashi K."/>
            <person name="Saito M."/>
            <person name="Masuda T."/>
            <person name="Sasaki-Sekimoto Y."/>
            <person name="Mashiguchi K."/>
            <person name="Awai K."/>
            <person name="Shimojima M."/>
            <person name="Masuda S."/>
            <person name="Iwai M."/>
            <person name="Nobusawa T."/>
            <person name="Narise T."/>
            <person name="Kondo S."/>
            <person name="Saito H."/>
            <person name="Sato R."/>
            <person name="Murakawa M."/>
            <person name="Ihara Y."/>
            <person name="Oshima-Yamada Y."/>
            <person name="Ohtaka K."/>
            <person name="Satoh M."/>
            <person name="Sonobe K."/>
            <person name="Ishii M."/>
            <person name="Ohtani R."/>
            <person name="Kanamori-Sato M."/>
            <person name="Honoki R."/>
            <person name="Miyazaki D."/>
            <person name="Mochizuki H."/>
            <person name="Umetsu J."/>
            <person name="Higashi K."/>
            <person name="Shibata D."/>
            <person name="Kamiya Y."/>
            <person name="Sato N."/>
            <person name="Nakamura Y."/>
            <person name="Tabata S."/>
            <person name="Ida S."/>
            <person name="Kurokawa K."/>
            <person name="Ohta H."/>
        </authorList>
    </citation>
    <scope>NUCLEOTIDE SEQUENCE [LARGE SCALE GENOMIC DNA]</scope>
    <source>
        <strain evidence="8 9">NIES-2285</strain>
    </source>
</reference>
<evidence type="ECO:0000256" key="5">
    <source>
        <dbReference type="ARBA" id="ARBA00023136"/>
    </source>
</evidence>
<feature type="transmembrane region" description="Helical" evidence="6">
    <location>
        <begin position="472"/>
        <end position="495"/>
    </location>
</feature>
<evidence type="ECO:0000256" key="6">
    <source>
        <dbReference type="SAM" id="Phobius"/>
    </source>
</evidence>
<evidence type="ECO:0000256" key="4">
    <source>
        <dbReference type="ARBA" id="ARBA00022989"/>
    </source>
</evidence>
<name>A0A1Y1HN87_KLENI</name>
<dbReference type="GO" id="GO:0016020">
    <property type="term" value="C:membrane"/>
    <property type="evidence" value="ECO:0007669"/>
    <property type="project" value="UniProtKB-SubCell"/>
</dbReference>
<dbReference type="InterPro" id="IPR002781">
    <property type="entry name" value="TM_pro_TauE-like"/>
</dbReference>
<dbReference type="Pfam" id="PF01925">
    <property type="entry name" value="TauE"/>
    <property type="match status" value="2"/>
</dbReference>
<feature type="transmembrane region" description="Helical" evidence="6">
    <location>
        <begin position="409"/>
        <end position="432"/>
    </location>
</feature>
<accession>A0A1Y1HN87</accession>
<comment type="similarity">
    <text evidence="2">Belongs to the 4-toluene sulfonate uptake permease (TSUP) (TC 2.A.102) family.</text>
</comment>
<feature type="chain" id="PRO_5012395066" description="Sulfite exporter TauE/SafE family protein" evidence="7">
    <location>
        <begin position="25"/>
        <end position="547"/>
    </location>
</feature>
<dbReference type="PANTHER" id="PTHR14255:SF3">
    <property type="entry name" value="SULFITE EXPORTER TAUE_SAFE FAMILY PROTEIN 5-RELATED"/>
    <property type="match status" value="1"/>
</dbReference>
<feature type="transmembrane region" description="Helical" evidence="6">
    <location>
        <begin position="438"/>
        <end position="460"/>
    </location>
</feature>
<organism evidence="8 9">
    <name type="scientific">Klebsormidium nitens</name>
    <name type="common">Green alga</name>
    <name type="synonym">Ulothrix nitens</name>
    <dbReference type="NCBI Taxonomy" id="105231"/>
    <lineage>
        <taxon>Eukaryota</taxon>
        <taxon>Viridiplantae</taxon>
        <taxon>Streptophyta</taxon>
        <taxon>Klebsormidiophyceae</taxon>
        <taxon>Klebsormidiales</taxon>
        <taxon>Klebsormidiaceae</taxon>
        <taxon>Klebsormidium</taxon>
    </lineage>
</organism>
<keyword evidence="9" id="KW-1185">Reference proteome</keyword>
<protein>
    <recommendedName>
        <fullName evidence="10">Sulfite exporter TauE/SafE family protein</fullName>
    </recommendedName>
</protein>
<feature type="transmembrane region" description="Helical" evidence="6">
    <location>
        <begin position="104"/>
        <end position="132"/>
    </location>
</feature>
<evidence type="ECO:0000256" key="3">
    <source>
        <dbReference type="ARBA" id="ARBA00022692"/>
    </source>
</evidence>
<keyword evidence="5 6" id="KW-0472">Membrane</keyword>
<feature type="transmembrane region" description="Helical" evidence="6">
    <location>
        <begin position="144"/>
        <end position="163"/>
    </location>
</feature>
<keyword evidence="3 6" id="KW-0812">Transmembrane</keyword>
<dbReference type="OrthoDB" id="434519at2759"/>